<dbReference type="EMBL" id="CAKXAJ010022942">
    <property type="protein sequence ID" value="CAH2227345.1"/>
    <property type="molecule type" value="Genomic_DNA"/>
</dbReference>
<sequence length="146" mass="16055">MAGPIMTKLAQYGCKPSVLCLEEYDNSKHSIVDLKERIPSDLLSKLKTDLLVVNSVSMTERELQRKKGAVVAQESECYEAAAERVTSAGARAECSYGRSLASRRADTLRQSIVRGRGAQLLRDCGGWPTRVRGAWEAAARRGRASR</sequence>
<name>A0A8S4R0J0_9NEOP</name>
<dbReference type="AlphaFoldDB" id="A0A8S4R0J0"/>
<evidence type="ECO:0000313" key="2">
    <source>
        <dbReference type="Proteomes" id="UP000838756"/>
    </source>
</evidence>
<accession>A0A8S4R0J0</accession>
<organism evidence="1 2">
    <name type="scientific">Pararge aegeria aegeria</name>
    <dbReference type="NCBI Taxonomy" id="348720"/>
    <lineage>
        <taxon>Eukaryota</taxon>
        <taxon>Metazoa</taxon>
        <taxon>Ecdysozoa</taxon>
        <taxon>Arthropoda</taxon>
        <taxon>Hexapoda</taxon>
        <taxon>Insecta</taxon>
        <taxon>Pterygota</taxon>
        <taxon>Neoptera</taxon>
        <taxon>Endopterygota</taxon>
        <taxon>Lepidoptera</taxon>
        <taxon>Glossata</taxon>
        <taxon>Ditrysia</taxon>
        <taxon>Papilionoidea</taxon>
        <taxon>Nymphalidae</taxon>
        <taxon>Satyrinae</taxon>
        <taxon>Satyrini</taxon>
        <taxon>Parargina</taxon>
        <taxon>Pararge</taxon>
    </lineage>
</organism>
<proteinExistence type="predicted"/>
<dbReference type="Proteomes" id="UP000838756">
    <property type="component" value="Unassembled WGS sequence"/>
</dbReference>
<comment type="caution">
    <text evidence="1">The sequence shown here is derived from an EMBL/GenBank/DDBJ whole genome shotgun (WGS) entry which is preliminary data.</text>
</comment>
<gene>
    <name evidence="1" type="primary">jg7850</name>
    <name evidence="1" type="ORF">PAEG_LOCUS7874</name>
</gene>
<keyword evidence="2" id="KW-1185">Reference proteome</keyword>
<reference evidence="1" key="1">
    <citation type="submission" date="2022-03" db="EMBL/GenBank/DDBJ databases">
        <authorList>
            <person name="Lindestad O."/>
        </authorList>
    </citation>
    <scope>NUCLEOTIDE SEQUENCE</scope>
</reference>
<protein>
    <submittedName>
        <fullName evidence="1">Jg7850 protein</fullName>
    </submittedName>
</protein>
<feature type="non-terminal residue" evidence="1">
    <location>
        <position position="1"/>
    </location>
</feature>
<evidence type="ECO:0000313" key="1">
    <source>
        <dbReference type="EMBL" id="CAH2227345.1"/>
    </source>
</evidence>